<name>A0ABQ7XFN1_BRANA</name>
<dbReference type="Proteomes" id="UP000824890">
    <property type="component" value="Unassembled WGS sequence"/>
</dbReference>
<evidence type="ECO:0000313" key="2">
    <source>
        <dbReference type="Proteomes" id="UP000824890"/>
    </source>
</evidence>
<proteinExistence type="predicted"/>
<protein>
    <submittedName>
        <fullName evidence="1">Uncharacterized protein</fullName>
    </submittedName>
</protein>
<gene>
    <name evidence="1" type="ORF">HID58_057716</name>
</gene>
<accession>A0ABQ7XFN1</accession>
<sequence>MLFQVGEIKFHFEHPEVRSCRCCICDEGS</sequence>
<organism evidence="1 2">
    <name type="scientific">Brassica napus</name>
    <name type="common">Rape</name>
    <dbReference type="NCBI Taxonomy" id="3708"/>
    <lineage>
        <taxon>Eukaryota</taxon>
        <taxon>Viridiplantae</taxon>
        <taxon>Streptophyta</taxon>
        <taxon>Embryophyta</taxon>
        <taxon>Tracheophyta</taxon>
        <taxon>Spermatophyta</taxon>
        <taxon>Magnoliopsida</taxon>
        <taxon>eudicotyledons</taxon>
        <taxon>Gunneridae</taxon>
        <taxon>Pentapetalae</taxon>
        <taxon>rosids</taxon>
        <taxon>malvids</taxon>
        <taxon>Brassicales</taxon>
        <taxon>Brassicaceae</taxon>
        <taxon>Brassiceae</taxon>
        <taxon>Brassica</taxon>
    </lineage>
</organism>
<keyword evidence="2" id="KW-1185">Reference proteome</keyword>
<evidence type="ECO:0000313" key="1">
    <source>
        <dbReference type="EMBL" id="KAH0854701.1"/>
    </source>
</evidence>
<reference evidence="1 2" key="1">
    <citation type="submission" date="2021-05" db="EMBL/GenBank/DDBJ databases">
        <title>Genome Assembly of Synthetic Allotetraploid Brassica napus Reveals Homoeologous Exchanges between Subgenomes.</title>
        <authorList>
            <person name="Davis J.T."/>
        </authorList>
    </citation>
    <scope>NUCLEOTIDE SEQUENCE [LARGE SCALE GENOMIC DNA]</scope>
    <source>
        <strain evidence="2">cv. Da-Ae</strain>
        <tissue evidence="1">Seedling</tissue>
    </source>
</reference>
<comment type="caution">
    <text evidence="1">The sequence shown here is derived from an EMBL/GenBank/DDBJ whole genome shotgun (WGS) entry which is preliminary data.</text>
</comment>
<dbReference type="EMBL" id="JAGKQM010000316">
    <property type="protein sequence ID" value="KAH0854701.1"/>
    <property type="molecule type" value="Genomic_DNA"/>
</dbReference>